<comment type="subcellular location">
    <subcellularLocation>
        <location evidence="1 9">Cell inner membrane</location>
        <topology evidence="1 9">Single-pass membrane protein</topology>
    </subcellularLocation>
</comment>
<comment type="function">
    <text evidence="9">Component of the type II secretion system required for the energy-dependent secretion of extracellular factors such as proteases and toxins from the periplasm.</text>
</comment>
<keyword evidence="3" id="KW-1003">Cell membrane</keyword>
<evidence type="ECO:0000313" key="12">
    <source>
        <dbReference type="Proteomes" id="UP000068447"/>
    </source>
</evidence>
<dbReference type="InterPro" id="IPR012902">
    <property type="entry name" value="N_methyl_site"/>
</dbReference>
<keyword evidence="12" id="KW-1185">Reference proteome</keyword>
<evidence type="ECO:0000259" key="10">
    <source>
        <dbReference type="Pfam" id="PF02501"/>
    </source>
</evidence>
<dbReference type="KEGG" id="lal:AT746_18480"/>
<accession>A0A0U2RRR2</accession>
<dbReference type="InterPro" id="IPR045584">
    <property type="entry name" value="Pilin-like"/>
</dbReference>
<keyword evidence="7 9" id="KW-1133">Transmembrane helix</keyword>
<dbReference type="NCBIfam" id="TIGR02532">
    <property type="entry name" value="IV_pilin_GFxxxE"/>
    <property type="match status" value="1"/>
</dbReference>
<protein>
    <recommendedName>
        <fullName evidence="9">Type II secretion system protein I</fullName>
        <shortName evidence="9">T2SS minor pseudopilin I</shortName>
    </recommendedName>
</protein>
<comment type="PTM">
    <text evidence="9">Cleaved by prepilin peptidase.</text>
</comment>
<dbReference type="EMBL" id="CP013650">
    <property type="protein sequence ID" value="ALT00059.1"/>
    <property type="molecule type" value="Genomic_DNA"/>
</dbReference>
<comment type="similarity">
    <text evidence="2 9">Belongs to the GSP I family.</text>
</comment>
<dbReference type="GO" id="GO:0015627">
    <property type="term" value="C:type II protein secretion system complex"/>
    <property type="evidence" value="ECO:0007669"/>
    <property type="project" value="UniProtKB-UniRule"/>
</dbReference>
<dbReference type="AlphaFoldDB" id="A0A0U2RRR2"/>
<feature type="transmembrane region" description="Helical" evidence="9">
    <location>
        <begin position="6"/>
        <end position="26"/>
    </location>
</feature>
<keyword evidence="6 9" id="KW-0812">Transmembrane</keyword>
<dbReference type="InterPro" id="IPR010052">
    <property type="entry name" value="T2SS_protein-GspI"/>
</dbReference>
<keyword evidence="5 9" id="KW-0997">Cell inner membrane</keyword>
<dbReference type="Pfam" id="PF02501">
    <property type="entry name" value="T2SSI"/>
    <property type="match status" value="1"/>
</dbReference>
<evidence type="ECO:0000256" key="1">
    <source>
        <dbReference type="ARBA" id="ARBA00004377"/>
    </source>
</evidence>
<dbReference type="PANTHER" id="PTHR38779">
    <property type="entry name" value="TYPE II SECRETION SYSTEM PROTEIN I-RELATED"/>
    <property type="match status" value="1"/>
</dbReference>
<dbReference type="NCBIfam" id="TIGR01707">
    <property type="entry name" value="gspI"/>
    <property type="match status" value="1"/>
</dbReference>
<evidence type="ECO:0000256" key="3">
    <source>
        <dbReference type="ARBA" id="ARBA00022475"/>
    </source>
</evidence>
<dbReference type="GO" id="GO:0015628">
    <property type="term" value="P:protein secretion by the type II secretion system"/>
    <property type="evidence" value="ECO:0007669"/>
    <property type="project" value="UniProtKB-UniRule"/>
</dbReference>
<dbReference type="RefSeq" id="WP_062483451.1">
    <property type="nucleotide sequence ID" value="NZ_CP013650.1"/>
</dbReference>
<reference evidence="11 12" key="1">
    <citation type="submission" date="2015-12" db="EMBL/GenBank/DDBJ databases">
        <title>Complete genome of Lacimicrobium alkaliphilum KCTC 32984.</title>
        <authorList>
            <person name="Kim S.-G."/>
            <person name="Lee Y.-J."/>
        </authorList>
    </citation>
    <scope>NUCLEOTIDE SEQUENCE [LARGE SCALE GENOMIC DNA]</scope>
    <source>
        <strain evidence="11 12">YelD216</strain>
    </source>
</reference>
<feature type="domain" description="Type II secretion system protein GspI C-terminal" evidence="10">
    <location>
        <begin position="40"/>
        <end position="117"/>
    </location>
</feature>
<evidence type="ECO:0000256" key="5">
    <source>
        <dbReference type="ARBA" id="ARBA00022519"/>
    </source>
</evidence>
<proteinExistence type="inferred from homology"/>
<dbReference type="Pfam" id="PF07963">
    <property type="entry name" value="N_methyl"/>
    <property type="match status" value="1"/>
</dbReference>
<evidence type="ECO:0000256" key="9">
    <source>
        <dbReference type="RuleBase" id="RU368030"/>
    </source>
</evidence>
<evidence type="ECO:0000256" key="6">
    <source>
        <dbReference type="ARBA" id="ARBA00022692"/>
    </source>
</evidence>
<keyword evidence="8 9" id="KW-0472">Membrane</keyword>
<sequence length="125" mass="13992">MRTTGMTLLEVMVALLIFAITGTAVMKAASEHLNNITVIEDVTFATWVANNRLARVQLEGRWPPQNNHKGTEELAGRIWHWRQIVKETTDKDMRAVEVEVGLKADANSSITSVSTFVTRLKGEKE</sequence>
<keyword evidence="4 9" id="KW-0488">Methylation</keyword>
<evidence type="ECO:0000256" key="4">
    <source>
        <dbReference type="ARBA" id="ARBA00022481"/>
    </source>
</evidence>
<dbReference type="PANTHER" id="PTHR38779:SF2">
    <property type="entry name" value="TYPE II SECRETION SYSTEM PROTEIN I-RELATED"/>
    <property type="match status" value="1"/>
</dbReference>
<organism evidence="11 12">
    <name type="scientific">Lacimicrobium alkaliphilum</name>
    <dbReference type="NCBI Taxonomy" id="1526571"/>
    <lineage>
        <taxon>Bacteria</taxon>
        <taxon>Pseudomonadati</taxon>
        <taxon>Pseudomonadota</taxon>
        <taxon>Gammaproteobacteria</taxon>
        <taxon>Alteromonadales</taxon>
        <taxon>Alteromonadaceae</taxon>
        <taxon>Lacimicrobium</taxon>
    </lineage>
</organism>
<dbReference type="InterPro" id="IPR003413">
    <property type="entry name" value="T2SS_GspI_C"/>
</dbReference>
<dbReference type="Gene3D" id="3.30.1300.30">
    <property type="entry name" value="GSPII I/J protein-like"/>
    <property type="match status" value="1"/>
</dbReference>
<dbReference type="Proteomes" id="UP000068447">
    <property type="component" value="Chromosome"/>
</dbReference>
<comment type="subunit">
    <text evidence="9">Type II secretion is composed of four main components: the outer membrane complex, the inner membrane complex, the cytoplasmic secretion ATPase and the periplasm-spanning pseudopilus.</text>
</comment>
<dbReference type="SUPFAM" id="SSF54523">
    <property type="entry name" value="Pili subunits"/>
    <property type="match status" value="1"/>
</dbReference>
<evidence type="ECO:0000256" key="8">
    <source>
        <dbReference type="ARBA" id="ARBA00023136"/>
    </source>
</evidence>
<evidence type="ECO:0000256" key="7">
    <source>
        <dbReference type="ARBA" id="ARBA00022989"/>
    </source>
</evidence>
<evidence type="ECO:0000256" key="2">
    <source>
        <dbReference type="ARBA" id="ARBA00008358"/>
    </source>
</evidence>
<dbReference type="STRING" id="1526571.AT746_18480"/>
<gene>
    <name evidence="11" type="ORF">AT746_18480</name>
</gene>
<dbReference type="PROSITE" id="PS00409">
    <property type="entry name" value="PROKAR_NTER_METHYL"/>
    <property type="match status" value="1"/>
</dbReference>
<dbReference type="GO" id="GO:0005886">
    <property type="term" value="C:plasma membrane"/>
    <property type="evidence" value="ECO:0007669"/>
    <property type="project" value="UniProtKB-SubCell"/>
</dbReference>
<name>A0A0U2RRR2_9ALTE</name>
<evidence type="ECO:0000313" key="11">
    <source>
        <dbReference type="EMBL" id="ALT00059.1"/>
    </source>
</evidence>